<name>A0AAN4Z885_9BILA</name>
<organism evidence="2 3">
    <name type="scientific">Pristionchus mayeri</name>
    <dbReference type="NCBI Taxonomy" id="1317129"/>
    <lineage>
        <taxon>Eukaryota</taxon>
        <taxon>Metazoa</taxon>
        <taxon>Ecdysozoa</taxon>
        <taxon>Nematoda</taxon>
        <taxon>Chromadorea</taxon>
        <taxon>Rhabditida</taxon>
        <taxon>Rhabditina</taxon>
        <taxon>Diplogasteromorpha</taxon>
        <taxon>Diplogasteroidea</taxon>
        <taxon>Neodiplogasteridae</taxon>
        <taxon>Pristionchus</taxon>
    </lineage>
</organism>
<accession>A0AAN4Z885</accession>
<evidence type="ECO:0000256" key="1">
    <source>
        <dbReference type="SAM" id="SignalP"/>
    </source>
</evidence>
<reference evidence="3" key="1">
    <citation type="submission" date="2022-10" db="EMBL/GenBank/DDBJ databases">
        <title>Genome assembly of Pristionchus species.</title>
        <authorList>
            <person name="Yoshida K."/>
            <person name="Sommer R.J."/>
        </authorList>
    </citation>
    <scope>NUCLEOTIDE SEQUENCE [LARGE SCALE GENOMIC DNA]</scope>
    <source>
        <strain evidence="3">RS5460</strain>
    </source>
</reference>
<keyword evidence="1" id="KW-0732">Signal</keyword>
<protein>
    <submittedName>
        <fullName evidence="2">Uncharacterized protein</fullName>
    </submittedName>
</protein>
<feature type="signal peptide" evidence="1">
    <location>
        <begin position="1"/>
        <end position="19"/>
    </location>
</feature>
<feature type="non-terminal residue" evidence="2">
    <location>
        <position position="162"/>
    </location>
</feature>
<keyword evidence="3" id="KW-1185">Reference proteome</keyword>
<sequence>MLNCALYVLFLVIMRCSNCFLIGDCIGPKAALERHLDKNEKSVLHGIVHEHFTGKNSQEVMRLVLTFVRSRLSLTEWVQIQPEIRAHETRHPKCSIYAQILPTALYRRLLQRVWEAAEEGANQFEIRMLVDQFVTDLTRREQLATVPPRTPQSTNVSDIDRP</sequence>
<dbReference type="EMBL" id="BTRK01000002">
    <property type="protein sequence ID" value="GMR34256.1"/>
    <property type="molecule type" value="Genomic_DNA"/>
</dbReference>
<evidence type="ECO:0000313" key="2">
    <source>
        <dbReference type="EMBL" id="GMR34256.1"/>
    </source>
</evidence>
<gene>
    <name evidence="2" type="ORF">PMAYCL1PPCAC_04451</name>
</gene>
<feature type="chain" id="PRO_5042857882" evidence="1">
    <location>
        <begin position="20"/>
        <end position="162"/>
    </location>
</feature>
<dbReference type="Proteomes" id="UP001328107">
    <property type="component" value="Unassembled WGS sequence"/>
</dbReference>
<evidence type="ECO:0000313" key="3">
    <source>
        <dbReference type="Proteomes" id="UP001328107"/>
    </source>
</evidence>
<proteinExistence type="predicted"/>
<comment type="caution">
    <text evidence="2">The sequence shown here is derived from an EMBL/GenBank/DDBJ whole genome shotgun (WGS) entry which is preliminary data.</text>
</comment>
<dbReference type="AlphaFoldDB" id="A0AAN4Z885"/>